<dbReference type="RefSeq" id="WP_176069775.1">
    <property type="nucleotide sequence ID" value="NZ_JABWMJ010000006.1"/>
</dbReference>
<dbReference type="PRINTS" id="PR00039">
    <property type="entry name" value="HTHLYSR"/>
</dbReference>
<dbReference type="InterPro" id="IPR000847">
    <property type="entry name" value="LysR_HTH_N"/>
</dbReference>
<dbReference type="PANTHER" id="PTHR30419:SF8">
    <property type="entry name" value="NITROGEN ASSIMILATION TRANSCRIPTIONAL ACTIVATOR-RELATED"/>
    <property type="match status" value="1"/>
</dbReference>
<dbReference type="GO" id="GO:0003677">
    <property type="term" value="F:DNA binding"/>
    <property type="evidence" value="ECO:0007669"/>
    <property type="project" value="UniProtKB-KW"/>
</dbReference>
<dbReference type="Pfam" id="PF03466">
    <property type="entry name" value="LysR_substrate"/>
    <property type="match status" value="1"/>
</dbReference>
<dbReference type="InterPro" id="IPR050950">
    <property type="entry name" value="HTH-type_LysR_regulators"/>
</dbReference>
<dbReference type="GO" id="GO:0005829">
    <property type="term" value="C:cytosol"/>
    <property type="evidence" value="ECO:0007669"/>
    <property type="project" value="TreeGrafter"/>
</dbReference>
<sequence>MRLDDLRYFVAVAEEAHVGRAAQRLGVSQPALTKGVQRLEASLGLVLFERSARGMTLTSVGQVFFDRARHLCLGLDEAVQEASDLHLGAIGTIRIGVSPLFADSLVAETFAQLLRQRPGAKARLAISLNDTLLASLRLGDLDLSINALDDAPPDGLAQEALFDDELCIALREGHPLLARPQLRMSDLAEARWALPGVDVLARRRIEARLAEEGAPPPNVVLQLDSSVTLVPAAVRQSDLLTVMSRFSLRSPVGRGLTELPLARAVWPRRIGIVTRKGAYLSPLANRFIELLRERTRSVV</sequence>
<dbReference type="EMBL" id="JABWMJ010000006">
    <property type="protein sequence ID" value="NUZ06929.1"/>
    <property type="molecule type" value="Genomic_DNA"/>
</dbReference>
<accession>A0A7Y6NPP3</accession>
<keyword evidence="3" id="KW-0238">DNA-binding</keyword>
<keyword evidence="7" id="KW-1185">Reference proteome</keyword>
<dbReference type="Pfam" id="PF00126">
    <property type="entry name" value="HTH_1"/>
    <property type="match status" value="1"/>
</dbReference>
<dbReference type="PROSITE" id="PS50931">
    <property type="entry name" value="HTH_LYSR"/>
    <property type="match status" value="1"/>
</dbReference>
<protein>
    <submittedName>
        <fullName evidence="6">LysR family transcriptional regulator</fullName>
    </submittedName>
</protein>
<proteinExistence type="inferred from homology"/>
<name>A0A7Y6NPP3_9BURK</name>
<comment type="similarity">
    <text evidence="1">Belongs to the LysR transcriptional regulatory family.</text>
</comment>
<keyword evidence="4" id="KW-0804">Transcription</keyword>
<dbReference type="Gene3D" id="1.10.10.10">
    <property type="entry name" value="Winged helix-like DNA-binding domain superfamily/Winged helix DNA-binding domain"/>
    <property type="match status" value="1"/>
</dbReference>
<dbReference type="InterPro" id="IPR036388">
    <property type="entry name" value="WH-like_DNA-bd_sf"/>
</dbReference>
<feature type="domain" description="HTH lysR-type" evidence="5">
    <location>
        <begin position="1"/>
        <end position="58"/>
    </location>
</feature>
<dbReference type="SUPFAM" id="SSF53850">
    <property type="entry name" value="Periplasmic binding protein-like II"/>
    <property type="match status" value="1"/>
</dbReference>
<dbReference type="FunFam" id="1.10.10.10:FF:000001">
    <property type="entry name" value="LysR family transcriptional regulator"/>
    <property type="match status" value="1"/>
</dbReference>
<dbReference type="Proteomes" id="UP000529637">
    <property type="component" value="Unassembled WGS sequence"/>
</dbReference>
<evidence type="ECO:0000256" key="3">
    <source>
        <dbReference type="ARBA" id="ARBA00023125"/>
    </source>
</evidence>
<evidence type="ECO:0000259" key="5">
    <source>
        <dbReference type="PROSITE" id="PS50931"/>
    </source>
</evidence>
<evidence type="ECO:0000256" key="2">
    <source>
        <dbReference type="ARBA" id="ARBA00023015"/>
    </source>
</evidence>
<comment type="caution">
    <text evidence="6">The sequence shown here is derived from an EMBL/GenBank/DDBJ whole genome shotgun (WGS) entry which is preliminary data.</text>
</comment>
<organism evidence="6 7">
    <name type="scientific">Piscinibacter koreensis</name>
    <dbReference type="NCBI Taxonomy" id="2742824"/>
    <lineage>
        <taxon>Bacteria</taxon>
        <taxon>Pseudomonadati</taxon>
        <taxon>Pseudomonadota</taxon>
        <taxon>Betaproteobacteria</taxon>
        <taxon>Burkholderiales</taxon>
        <taxon>Sphaerotilaceae</taxon>
        <taxon>Piscinibacter</taxon>
    </lineage>
</organism>
<dbReference type="InterPro" id="IPR005119">
    <property type="entry name" value="LysR_subst-bd"/>
</dbReference>
<dbReference type="PANTHER" id="PTHR30419">
    <property type="entry name" value="HTH-TYPE TRANSCRIPTIONAL REGULATOR YBHD"/>
    <property type="match status" value="1"/>
</dbReference>
<dbReference type="AlphaFoldDB" id="A0A7Y6NPP3"/>
<dbReference type="Gene3D" id="3.40.190.290">
    <property type="match status" value="1"/>
</dbReference>
<dbReference type="GO" id="GO:0003700">
    <property type="term" value="F:DNA-binding transcription factor activity"/>
    <property type="evidence" value="ECO:0007669"/>
    <property type="project" value="InterPro"/>
</dbReference>
<evidence type="ECO:0000313" key="6">
    <source>
        <dbReference type="EMBL" id="NUZ06929.1"/>
    </source>
</evidence>
<evidence type="ECO:0000256" key="1">
    <source>
        <dbReference type="ARBA" id="ARBA00009437"/>
    </source>
</evidence>
<keyword evidence="2" id="KW-0805">Transcription regulation</keyword>
<dbReference type="SUPFAM" id="SSF46785">
    <property type="entry name" value="Winged helix' DNA-binding domain"/>
    <property type="match status" value="1"/>
</dbReference>
<evidence type="ECO:0000313" key="7">
    <source>
        <dbReference type="Proteomes" id="UP000529637"/>
    </source>
</evidence>
<reference evidence="6 7" key="1">
    <citation type="submission" date="2020-06" db="EMBL/GenBank/DDBJ databases">
        <title>Schlegella sp. ID0723 isolated from air conditioner.</title>
        <authorList>
            <person name="Kim D.Y."/>
            <person name="Kim D.-U."/>
        </authorList>
    </citation>
    <scope>NUCLEOTIDE SEQUENCE [LARGE SCALE GENOMIC DNA]</scope>
    <source>
        <strain evidence="6 7">ID0723</strain>
    </source>
</reference>
<dbReference type="InterPro" id="IPR036390">
    <property type="entry name" value="WH_DNA-bd_sf"/>
</dbReference>
<evidence type="ECO:0000256" key="4">
    <source>
        <dbReference type="ARBA" id="ARBA00023163"/>
    </source>
</evidence>
<gene>
    <name evidence="6" type="ORF">HQN59_14280</name>
</gene>